<sequence length="1028" mass="116355">MYDKLLKYRRSSEYTGTVKDDDNSSMVYLRWNTVESDGSPTSIPLAFIISLKSRFEGKESEWKTVAFTNFSFVPITGLSPAYEYNFQITAVERLGIIDEPKASGWTKIPKALKNVDKPVGLMLVKQYVKGKSVHAVVKWDPGENGGCYFKMYWMRPKSGKYKTQEIKEWSKYEMELEDLAFNTNYTVEVYTYDKDFVRSSKAATTTFSTLDCLNSTNHNYQICAPDRLLNLSGTIGPTYKVDDQVLSDVTLRWALPSYVSATNPIDHIVLIWRKEPPIHLSKYIAPHHDDLILPKDVKNVTIRGLHWNSVYAITTQIRSKGGISRKFTVHAVLGYAYNKEQYNENYSDLILIPKNEQPNSALPETNGTTSLYYLFLIPAILSIIAVVLALICRRQTTMKHKPRQPWPSRGEEINPIYETSRCPELFTDDKSLLGDEYELDVKRLTLSEAIGEGAFGRVFKATMSPEEPTKSSTGKVVAVKILRAHALPEERRNLLLEIDAMKQLGHHQNLISIIACCTTGPEICLIMDYCPLGDLRNYLRSFRQTPSIGYKRNSDSGISHAGLESNEHRHDVDIDDKLLSVHLPYPSKCDTEPSKDADFNPTTLLSYARQIVMGMEYLTEKKFVHRDLATRNILLSTKQLLKITDFGLTRDVYETNMYQPTSSRKLPYKWMPLETIFDQVFTVKSDVWSFGIVLWEIVTLGGCPYPGIPNENLFKLLKDGYRMEKPDNCGQELYQMMLACWHPTPSNRPTFKQLRLKLERLLEATQPYIDLSVMISDDYYQPDNSASNDTLLQNNTGKLSFKCDDHSWPPDSNIDQQERYIELPKTTTSLSGLPSHAQGSAHPSSEHVINGKWTGKGKAKSSFELRNISCPRTKCSRETNLNGNCSKSKLNTTPYSRIPIKISRSYNDVSDSIKRKKRSKPGQRGSGNVDNSDAHEHLNVSHESSSNLTCSEGVGSGDIDSSFSSLNYSKSVFHTPSLKHGLLNLLSRVGRRRLGNSDWRKSFSLTEVSNIHMANNADIKLGSTSAIV</sequence>
<feature type="compositionally biased region" description="Polar residues" evidence="13">
    <location>
        <begin position="941"/>
        <end position="950"/>
    </location>
</feature>
<evidence type="ECO:0000256" key="1">
    <source>
        <dbReference type="ARBA" id="ARBA00004167"/>
    </source>
</evidence>
<evidence type="ECO:0000313" key="17">
    <source>
        <dbReference type="EMBL" id="KAK6185405.1"/>
    </source>
</evidence>
<dbReference type="Pfam" id="PF07714">
    <property type="entry name" value="PK_Tyr_Ser-Thr"/>
    <property type="match status" value="1"/>
</dbReference>
<dbReference type="InterPro" id="IPR001245">
    <property type="entry name" value="Ser-Thr/Tyr_kinase_cat_dom"/>
</dbReference>
<evidence type="ECO:0000313" key="18">
    <source>
        <dbReference type="Proteomes" id="UP001347796"/>
    </source>
</evidence>
<dbReference type="InterPro" id="IPR003961">
    <property type="entry name" value="FN3_dom"/>
</dbReference>
<dbReference type="InterPro" id="IPR050122">
    <property type="entry name" value="RTK"/>
</dbReference>
<keyword evidence="12" id="KW-0067">ATP-binding</keyword>
<evidence type="ECO:0000256" key="8">
    <source>
        <dbReference type="ARBA" id="ARBA00023136"/>
    </source>
</evidence>
<dbReference type="CDD" id="cd00192">
    <property type="entry name" value="PTKc"/>
    <property type="match status" value="1"/>
</dbReference>
<evidence type="ECO:0000256" key="6">
    <source>
        <dbReference type="ARBA" id="ARBA00022777"/>
    </source>
</evidence>
<dbReference type="InterPro" id="IPR036116">
    <property type="entry name" value="FN3_sf"/>
</dbReference>
<dbReference type="InterPro" id="IPR008266">
    <property type="entry name" value="Tyr_kinase_AS"/>
</dbReference>
<dbReference type="InterPro" id="IPR017441">
    <property type="entry name" value="Protein_kinase_ATP_BS"/>
</dbReference>
<evidence type="ECO:0000256" key="5">
    <source>
        <dbReference type="ARBA" id="ARBA00022737"/>
    </source>
</evidence>
<feature type="domain" description="Fibronectin type-III" evidence="16">
    <location>
        <begin position="10"/>
        <end position="111"/>
    </location>
</feature>
<dbReference type="PANTHER" id="PTHR24416">
    <property type="entry name" value="TYROSINE-PROTEIN KINASE RECEPTOR"/>
    <property type="match status" value="1"/>
</dbReference>
<evidence type="ECO:0000256" key="9">
    <source>
        <dbReference type="ARBA" id="ARBA00023170"/>
    </source>
</evidence>
<protein>
    <recommendedName>
        <fullName evidence="2">receptor protein-tyrosine kinase</fullName>
        <ecNumber evidence="2">2.7.10.1</ecNumber>
    </recommendedName>
</protein>
<keyword evidence="3" id="KW-0808">Transferase</keyword>
<dbReference type="InterPro" id="IPR011009">
    <property type="entry name" value="Kinase-like_dom_sf"/>
</dbReference>
<evidence type="ECO:0000256" key="3">
    <source>
        <dbReference type="ARBA" id="ARBA00022679"/>
    </source>
</evidence>
<dbReference type="PANTHER" id="PTHR24416:SF620">
    <property type="entry name" value="TYROSINE-PROTEIN KINASE RECEPTOR TORSO"/>
    <property type="match status" value="1"/>
</dbReference>
<dbReference type="Gene3D" id="1.10.510.10">
    <property type="entry name" value="Transferase(Phosphotransferase) domain 1"/>
    <property type="match status" value="1"/>
</dbReference>
<feature type="region of interest" description="Disordered" evidence="13">
    <location>
        <begin position="828"/>
        <end position="855"/>
    </location>
</feature>
<dbReference type="InterPro" id="IPR000719">
    <property type="entry name" value="Prot_kinase_dom"/>
</dbReference>
<dbReference type="AlphaFoldDB" id="A0AAN8K094"/>
<dbReference type="GO" id="GO:0005886">
    <property type="term" value="C:plasma membrane"/>
    <property type="evidence" value="ECO:0007669"/>
    <property type="project" value="TreeGrafter"/>
</dbReference>
<keyword evidence="12" id="KW-0547">Nucleotide-binding</keyword>
<dbReference type="GO" id="GO:0007169">
    <property type="term" value="P:cell surface receptor protein tyrosine kinase signaling pathway"/>
    <property type="evidence" value="ECO:0007669"/>
    <property type="project" value="TreeGrafter"/>
</dbReference>
<keyword evidence="18" id="KW-1185">Reference proteome</keyword>
<organism evidence="17 18">
    <name type="scientific">Patella caerulea</name>
    <name type="common">Rayed Mediterranean limpet</name>
    <dbReference type="NCBI Taxonomy" id="87958"/>
    <lineage>
        <taxon>Eukaryota</taxon>
        <taxon>Metazoa</taxon>
        <taxon>Spiralia</taxon>
        <taxon>Lophotrochozoa</taxon>
        <taxon>Mollusca</taxon>
        <taxon>Gastropoda</taxon>
        <taxon>Patellogastropoda</taxon>
        <taxon>Patelloidea</taxon>
        <taxon>Patellidae</taxon>
        <taxon>Patella</taxon>
    </lineage>
</organism>
<feature type="binding site" evidence="12">
    <location>
        <position position="480"/>
    </location>
    <ligand>
        <name>ATP</name>
        <dbReference type="ChEBI" id="CHEBI:30616"/>
    </ligand>
</feature>
<dbReference type="Proteomes" id="UP001347796">
    <property type="component" value="Unassembled WGS sequence"/>
</dbReference>
<name>A0AAN8K094_PATCE</name>
<reference evidence="17 18" key="1">
    <citation type="submission" date="2024-01" db="EMBL/GenBank/DDBJ databases">
        <title>The genome of the rayed Mediterranean limpet Patella caerulea (Linnaeus, 1758).</title>
        <authorList>
            <person name="Anh-Thu Weber A."/>
            <person name="Halstead-Nussloch G."/>
        </authorList>
    </citation>
    <scope>NUCLEOTIDE SEQUENCE [LARGE SCALE GENOMIC DNA]</scope>
    <source>
        <strain evidence="17">AATW-2023a</strain>
        <tissue evidence="17">Whole specimen</tissue>
    </source>
</reference>
<dbReference type="SMART" id="SM00060">
    <property type="entry name" value="FN3"/>
    <property type="match status" value="3"/>
</dbReference>
<feature type="transmembrane region" description="Helical" evidence="14">
    <location>
        <begin position="371"/>
        <end position="392"/>
    </location>
</feature>
<feature type="region of interest" description="Disordered" evidence="13">
    <location>
        <begin position="906"/>
        <end position="952"/>
    </location>
</feature>
<comment type="catalytic activity">
    <reaction evidence="11">
        <text>L-tyrosyl-[protein] + ATP = O-phospho-L-tyrosyl-[protein] + ADP + H(+)</text>
        <dbReference type="Rhea" id="RHEA:10596"/>
        <dbReference type="Rhea" id="RHEA-COMP:10136"/>
        <dbReference type="Rhea" id="RHEA-COMP:20101"/>
        <dbReference type="ChEBI" id="CHEBI:15378"/>
        <dbReference type="ChEBI" id="CHEBI:30616"/>
        <dbReference type="ChEBI" id="CHEBI:46858"/>
        <dbReference type="ChEBI" id="CHEBI:61978"/>
        <dbReference type="ChEBI" id="CHEBI:456216"/>
        <dbReference type="EC" id="2.7.10.1"/>
    </reaction>
</comment>
<keyword evidence="5" id="KW-0677">Repeat</keyword>
<dbReference type="SUPFAM" id="SSF56112">
    <property type="entry name" value="Protein kinase-like (PK-like)"/>
    <property type="match status" value="1"/>
</dbReference>
<dbReference type="Gene3D" id="2.60.40.10">
    <property type="entry name" value="Immunoglobulins"/>
    <property type="match status" value="2"/>
</dbReference>
<dbReference type="SMART" id="SM00219">
    <property type="entry name" value="TyrKc"/>
    <property type="match status" value="1"/>
</dbReference>
<dbReference type="GO" id="GO:0005524">
    <property type="term" value="F:ATP binding"/>
    <property type="evidence" value="ECO:0007669"/>
    <property type="project" value="UniProtKB-UniRule"/>
</dbReference>
<keyword evidence="4 14" id="KW-0812">Transmembrane</keyword>
<evidence type="ECO:0000256" key="11">
    <source>
        <dbReference type="ARBA" id="ARBA00051243"/>
    </source>
</evidence>
<dbReference type="FunFam" id="1.10.510.10:FF:000462">
    <property type="entry name" value="Receptor tyrosine kinase"/>
    <property type="match status" value="1"/>
</dbReference>
<dbReference type="GO" id="GO:0043235">
    <property type="term" value="C:receptor complex"/>
    <property type="evidence" value="ECO:0007669"/>
    <property type="project" value="TreeGrafter"/>
</dbReference>
<keyword evidence="6" id="KW-0418">Kinase</keyword>
<dbReference type="SUPFAM" id="SSF49265">
    <property type="entry name" value="Fibronectin type III"/>
    <property type="match status" value="2"/>
</dbReference>
<dbReference type="PROSITE" id="PS50853">
    <property type="entry name" value="FN3"/>
    <property type="match status" value="1"/>
</dbReference>
<evidence type="ECO:0000256" key="12">
    <source>
        <dbReference type="PROSITE-ProRule" id="PRU10141"/>
    </source>
</evidence>
<feature type="compositionally biased region" description="Polar residues" evidence="13">
    <location>
        <begin position="828"/>
        <end position="843"/>
    </location>
</feature>
<dbReference type="EC" id="2.7.10.1" evidence="2"/>
<comment type="caution">
    <text evidence="17">The sequence shown here is derived from an EMBL/GenBank/DDBJ whole genome shotgun (WGS) entry which is preliminary data.</text>
</comment>
<dbReference type="PROSITE" id="PS00109">
    <property type="entry name" value="PROTEIN_KINASE_TYR"/>
    <property type="match status" value="1"/>
</dbReference>
<gene>
    <name evidence="17" type="ORF">SNE40_007648</name>
</gene>
<accession>A0AAN8K094</accession>
<keyword evidence="7 14" id="KW-1133">Transmembrane helix</keyword>
<keyword evidence="8 14" id="KW-0472">Membrane</keyword>
<evidence type="ECO:0000256" key="10">
    <source>
        <dbReference type="ARBA" id="ARBA00023180"/>
    </source>
</evidence>
<dbReference type="EMBL" id="JAZGQO010000006">
    <property type="protein sequence ID" value="KAK6185405.1"/>
    <property type="molecule type" value="Genomic_DNA"/>
</dbReference>
<dbReference type="CDD" id="cd00063">
    <property type="entry name" value="FN3"/>
    <property type="match status" value="1"/>
</dbReference>
<evidence type="ECO:0000256" key="7">
    <source>
        <dbReference type="ARBA" id="ARBA00022989"/>
    </source>
</evidence>
<evidence type="ECO:0000256" key="4">
    <source>
        <dbReference type="ARBA" id="ARBA00022692"/>
    </source>
</evidence>
<dbReference type="PROSITE" id="PS50011">
    <property type="entry name" value="PROTEIN_KINASE_DOM"/>
    <property type="match status" value="1"/>
</dbReference>
<evidence type="ECO:0000256" key="2">
    <source>
        <dbReference type="ARBA" id="ARBA00011902"/>
    </source>
</evidence>
<dbReference type="InterPro" id="IPR013783">
    <property type="entry name" value="Ig-like_fold"/>
</dbReference>
<dbReference type="Gene3D" id="3.30.200.20">
    <property type="entry name" value="Phosphorylase Kinase, domain 1"/>
    <property type="match status" value="1"/>
</dbReference>
<evidence type="ECO:0000256" key="14">
    <source>
        <dbReference type="SAM" id="Phobius"/>
    </source>
</evidence>
<dbReference type="InterPro" id="IPR020635">
    <property type="entry name" value="Tyr_kinase_cat_dom"/>
</dbReference>
<dbReference type="GO" id="GO:0004714">
    <property type="term" value="F:transmembrane receptor protein tyrosine kinase activity"/>
    <property type="evidence" value="ECO:0007669"/>
    <property type="project" value="UniProtKB-EC"/>
</dbReference>
<feature type="domain" description="Protein kinase" evidence="15">
    <location>
        <begin position="444"/>
        <end position="769"/>
    </location>
</feature>
<comment type="subcellular location">
    <subcellularLocation>
        <location evidence="1">Membrane</location>
        <topology evidence="1">Single-pass membrane protein</topology>
    </subcellularLocation>
</comment>
<proteinExistence type="predicted"/>
<keyword evidence="10" id="KW-0325">Glycoprotein</keyword>
<evidence type="ECO:0000256" key="13">
    <source>
        <dbReference type="SAM" id="MobiDB-lite"/>
    </source>
</evidence>
<evidence type="ECO:0000259" key="15">
    <source>
        <dbReference type="PROSITE" id="PS50011"/>
    </source>
</evidence>
<dbReference type="PROSITE" id="PS00107">
    <property type="entry name" value="PROTEIN_KINASE_ATP"/>
    <property type="match status" value="1"/>
</dbReference>
<evidence type="ECO:0000259" key="16">
    <source>
        <dbReference type="PROSITE" id="PS50853"/>
    </source>
</evidence>
<keyword evidence="9" id="KW-0675">Receptor</keyword>